<comment type="caution">
    <text evidence="6">The sequence shown here is derived from an EMBL/GenBank/DDBJ whole genome shotgun (WGS) entry which is preliminary data.</text>
</comment>
<evidence type="ECO:0000256" key="2">
    <source>
        <dbReference type="ARBA" id="ARBA00022692"/>
    </source>
</evidence>
<reference evidence="6 7" key="1">
    <citation type="submission" date="2018-12" db="EMBL/GenBank/DDBJ databases">
        <title>Venturia inaequalis Genome Resource.</title>
        <authorList>
            <person name="Lichtner F.J."/>
        </authorList>
    </citation>
    <scope>NUCLEOTIDE SEQUENCE [LARGE SCALE GENOMIC DNA]</scope>
    <source>
        <strain evidence="6 7">120213</strain>
    </source>
</reference>
<protein>
    <submittedName>
        <fullName evidence="6">Uncharacterized protein</fullName>
    </submittedName>
</protein>
<dbReference type="EMBL" id="WNWS01000001">
    <property type="protein sequence ID" value="KAE9989137.1"/>
    <property type="molecule type" value="Genomic_DNA"/>
</dbReference>
<evidence type="ECO:0000313" key="6">
    <source>
        <dbReference type="EMBL" id="KAE9989137.1"/>
    </source>
</evidence>
<feature type="transmembrane region" description="Helical" evidence="5">
    <location>
        <begin position="101"/>
        <end position="125"/>
    </location>
</feature>
<proteinExistence type="predicted"/>
<keyword evidence="4 5" id="KW-0472">Membrane</keyword>
<sequence>MARPFDSSEGIRTKFLINEYECDDNNDDESDSIGCAYKFASMSKLMFKRYFGRHDAFCLATAPDFLNQLGCINSTSTSTTANTTTSSSSPSTKSTALPKGAGIGIGVGIGMLSLATSLLLIYYLLRRRRKKRTAINANGTGANDESGKAELDGATTTVDEKRVMHELDTPVTIHEIDSANYGVPQELPGSAVPVPVVQELEGGVKGEKGVI</sequence>
<keyword evidence="3 5" id="KW-1133">Transmembrane helix</keyword>
<dbReference type="GO" id="GO:0071944">
    <property type="term" value="C:cell periphery"/>
    <property type="evidence" value="ECO:0007669"/>
    <property type="project" value="UniProtKB-ARBA"/>
</dbReference>
<evidence type="ECO:0000313" key="7">
    <source>
        <dbReference type="Proteomes" id="UP000447873"/>
    </source>
</evidence>
<evidence type="ECO:0000256" key="5">
    <source>
        <dbReference type="SAM" id="Phobius"/>
    </source>
</evidence>
<evidence type="ECO:0000256" key="4">
    <source>
        <dbReference type="ARBA" id="ARBA00023136"/>
    </source>
</evidence>
<keyword evidence="2 5" id="KW-0812">Transmembrane</keyword>
<evidence type="ECO:0000256" key="1">
    <source>
        <dbReference type="ARBA" id="ARBA00004167"/>
    </source>
</evidence>
<dbReference type="GO" id="GO:0016020">
    <property type="term" value="C:membrane"/>
    <property type="evidence" value="ECO:0007669"/>
    <property type="project" value="UniProtKB-SubCell"/>
</dbReference>
<dbReference type="PANTHER" id="PTHR15549">
    <property type="entry name" value="PAIRED IMMUNOGLOBULIN-LIKE TYPE 2 RECEPTOR"/>
    <property type="match status" value="1"/>
</dbReference>
<name>A0A8H3VKK2_VENIN</name>
<accession>A0A8H3VKK2</accession>
<gene>
    <name evidence="6" type="ORF">EG328_000069</name>
</gene>
<dbReference type="Proteomes" id="UP000447873">
    <property type="component" value="Unassembled WGS sequence"/>
</dbReference>
<dbReference type="PANTHER" id="PTHR15549:SF33">
    <property type="entry name" value="MEMBRANE PROTEIN WSC4, PUTATIVE (AFU_ORTHOLOGUE AFUA_5G09020)-RELATED"/>
    <property type="match status" value="1"/>
</dbReference>
<dbReference type="AlphaFoldDB" id="A0A8H3VKK2"/>
<comment type="subcellular location">
    <subcellularLocation>
        <location evidence="1">Membrane</location>
        <topology evidence="1">Single-pass membrane protein</topology>
    </subcellularLocation>
</comment>
<dbReference type="InterPro" id="IPR051694">
    <property type="entry name" value="Immunoregulatory_rcpt-like"/>
</dbReference>
<organism evidence="6 7">
    <name type="scientific">Venturia inaequalis</name>
    <name type="common">Apple scab fungus</name>
    <dbReference type="NCBI Taxonomy" id="5025"/>
    <lineage>
        <taxon>Eukaryota</taxon>
        <taxon>Fungi</taxon>
        <taxon>Dikarya</taxon>
        <taxon>Ascomycota</taxon>
        <taxon>Pezizomycotina</taxon>
        <taxon>Dothideomycetes</taxon>
        <taxon>Pleosporomycetidae</taxon>
        <taxon>Venturiales</taxon>
        <taxon>Venturiaceae</taxon>
        <taxon>Venturia</taxon>
    </lineage>
</organism>
<evidence type="ECO:0000256" key="3">
    <source>
        <dbReference type="ARBA" id="ARBA00022989"/>
    </source>
</evidence>